<keyword evidence="1" id="KW-0732">Signal</keyword>
<reference evidence="2" key="1">
    <citation type="submission" date="2022-12" db="EMBL/GenBank/DDBJ databases">
        <title>Paraconexibacter alkalitolerans sp. nov. and Baekduia alba sp. nov., isolated from soil and emended description of the genera Paraconexibacter (Chun et al., 2020) and Baekduia (An et al., 2020).</title>
        <authorList>
            <person name="Vieira S."/>
            <person name="Huber K.J."/>
            <person name="Geppert A."/>
            <person name="Wolf J."/>
            <person name="Neumann-Schaal M."/>
            <person name="Muesken M."/>
            <person name="Overmann J."/>
        </authorList>
    </citation>
    <scope>NUCLEOTIDE SEQUENCE</scope>
    <source>
        <strain evidence="2">AEG42_29</strain>
    </source>
</reference>
<feature type="signal peptide" evidence="1">
    <location>
        <begin position="1"/>
        <end position="24"/>
    </location>
</feature>
<dbReference type="KEGG" id="parq:DSM112329_02287"/>
<accession>A0AAU7AUZ3</accession>
<name>A0AAU7AUZ3_9ACTN</name>
<feature type="chain" id="PRO_5043952472" evidence="1">
    <location>
        <begin position="25"/>
        <end position="117"/>
    </location>
</feature>
<protein>
    <submittedName>
        <fullName evidence="2">Uncharacterized protein</fullName>
    </submittedName>
</protein>
<organism evidence="2">
    <name type="scientific">Paraconexibacter sp. AEG42_29</name>
    <dbReference type="NCBI Taxonomy" id="2997339"/>
    <lineage>
        <taxon>Bacteria</taxon>
        <taxon>Bacillati</taxon>
        <taxon>Actinomycetota</taxon>
        <taxon>Thermoleophilia</taxon>
        <taxon>Solirubrobacterales</taxon>
        <taxon>Paraconexibacteraceae</taxon>
        <taxon>Paraconexibacter</taxon>
    </lineage>
</organism>
<dbReference type="AlphaFoldDB" id="A0AAU7AUZ3"/>
<gene>
    <name evidence="2" type="ORF">DSM112329_02287</name>
</gene>
<evidence type="ECO:0000256" key="1">
    <source>
        <dbReference type="SAM" id="SignalP"/>
    </source>
</evidence>
<evidence type="ECO:0000313" key="2">
    <source>
        <dbReference type="EMBL" id="XAY05437.1"/>
    </source>
</evidence>
<dbReference type="RefSeq" id="WP_354701945.1">
    <property type="nucleotide sequence ID" value="NZ_CP114014.1"/>
</dbReference>
<sequence>MKRTGLIAFTTTALLVATAGEAGAAKATACGDILAEGVTPTRVTAEGTTCKTARRVATRAAKVPSFGGCAKASRTRVTIKQPCRVLGYRCVTLKPSTARDSGYIRCAKGSAFVRFRF</sequence>
<dbReference type="EMBL" id="CP114014">
    <property type="protein sequence ID" value="XAY05437.1"/>
    <property type="molecule type" value="Genomic_DNA"/>
</dbReference>
<proteinExistence type="predicted"/>